<keyword evidence="1" id="KW-1185">Reference proteome</keyword>
<dbReference type="AlphaFoldDB" id="A0A914MWW6"/>
<dbReference type="Proteomes" id="UP000887563">
    <property type="component" value="Unplaced"/>
</dbReference>
<accession>A0A914MWW6</accession>
<name>A0A914MWW6_MELIC</name>
<protein>
    <submittedName>
        <fullName evidence="2">Uncharacterized protein</fullName>
    </submittedName>
</protein>
<evidence type="ECO:0000313" key="2">
    <source>
        <dbReference type="WBParaSite" id="Minc3s02364g29674"/>
    </source>
</evidence>
<sequence>MFGQVDIRENSGFNSIFVAGTFVRHFRKAFGAVRIRNKRSVGWDLNYVDMGKAEVAQ</sequence>
<organism evidence="1 2">
    <name type="scientific">Meloidogyne incognita</name>
    <name type="common">Southern root-knot nematode worm</name>
    <name type="synonym">Oxyuris incognita</name>
    <dbReference type="NCBI Taxonomy" id="6306"/>
    <lineage>
        <taxon>Eukaryota</taxon>
        <taxon>Metazoa</taxon>
        <taxon>Ecdysozoa</taxon>
        <taxon>Nematoda</taxon>
        <taxon>Chromadorea</taxon>
        <taxon>Rhabditida</taxon>
        <taxon>Tylenchina</taxon>
        <taxon>Tylenchomorpha</taxon>
        <taxon>Tylenchoidea</taxon>
        <taxon>Meloidogynidae</taxon>
        <taxon>Meloidogyninae</taxon>
        <taxon>Meloidogyne</taxon>
        <taxon>Meloidogyne incognita group</taxon>
    </lineage>
</organism>
<reference evidence="2" key="1">
    <citation type="submission" date="2022-11" db="UniProtKB">
        <authorList>
            <consortium name="WormBaseParasite"/>
        </authorList>
    </citation>
    <scope>IDENTIFICATION</scope>
</reference>
<proteinExistence type="predicted"/>
<dbReference type="WBParaSite" id="Minc3s02364g29674">
    <property type="protein sequence ID" value="Minc3s02364g29674"/>
    <property type="gene ID" value="Minc3s02364g29674"/>
</dbReference>
<evidence type="ECO:0000313" key="1">
    <source>
        <dbReference type="Proteomes" id="UP000887563"/>
    </source>
</evidence>